<dbReference type="Proteomes" id="UP000189545">
    <property type="component" value="Chromosome"/>
</dbReference>
<evidence type="ECO:0000313" key="10">
    <source>
        <dbReference type="Proteomes" id="UP000189545"/>
    </source>
</evidence>
<dbReference type="KEGG" id="spsw:Sps_00006"/>
<accession>A0A1S6HI77</accession>
<feature type="domain" description="Heme-copper oxidase subunit III family profile" evidence="8">
    <location>
        <begin position="38"/>
        <end position="219"/>
    </location>
</feature>
<proteinExistence type="inferred from homology"/>
<keyword evidence="9" id="KW-0560">Oxidoreductase</keyword>
<dbReference type="InterPro" id="IPR000298">
    <property type="entry name" value="Cyt_c_oxidase-like_su3"/>
</dbReference>
<gene>
    <name evidence="9" type="ORF">Sps_00006</name>
</gene>
<dbReference type="Gene3D" id="1.20.120.80">
    <property type="entry name" value="Cytochrome c oxidase, subunit III, four-helix bundle"/>
    <property type="match status" value="1"/>
</dbReference>
<evidence type="ECO:0000256" key="2">
    <source>
        <dbReference type="ARBA" id="ARBA00010581"/>
    </source>
</evidence>
<keyword evidence="5 7" id="KW-0472">Membrane</keyword>
<comment type="similarity">
    <text evidence="2 6">Belongs to the cytochrome c oxidase subunit 3 family.</text>
</comment>
<reference evidence="9 10" key="1">
    <citation type="submission" date="2016-03" db="EMBL/GenBank/DDBJ databases">
        <title>Complete genome sequence of Shewanella psychrophila WP2, a deep sea bacterium isolated from west Pacific sediment.</title>
        <authorList>
            <person name="Xu G."/>
            <person name="Jian H."/>
        </authorList>
    </citation>
    <scope>NUCLEOTIDE SEQUENCE [LARGE SCALE GENOMIC DNA]</scope>
    <source>
        <strain evidence="9 10">WP2</strain>
    </source>
</reference>
<dbReference type="SUPFAM" id="SSF81452">
    <property type="entry name" value="Cytochrome c oxidase subunit III-like"/>
    <property type="match status" value="1"/>
</dbReference>
<keyword evidence="10" id="KW-1185">Reference proteome</keyword>
<dbReference type="OrthoDB" id="9808200at2"/>
<dbReference type="InterPro" id="IPR024791">
    <property type="entry name" value="Cyt_c/ubiquinol_Oxase_su3"/>
</dbReference>
<organism evidence="9 10">
    <name type="scientific">Shewanella psychrophila</name>
    <dbReference type="NCBI Taxonomy" id="225848"/>
    <lineage>
        <taxon>Bacteria</taxon>
        <taxon>Pseudomonadati</taxon>
        <taxon>Pseudomonadota</taxon>
        <taxon>Gammaproteobacteria</taxon>
        <taxon>Alteromonadales</taxon>
        <taxon>Shewanellaceae</taxon>
        <taxon>Shewanella</taxon>
    </lineage>
</organism>
<dbReference type="EC" id="1.9.3.1" evidence="9"/>
<keyword evidence="4 7" id="KW-1133">Transmembrane helix</keyword>
<comment type="subcellular location">
    <subcellularLocation>
        <location evidence="6">Cell membrane</location>
        <topology evidence="6">Multi-pass membrane protein</topology>
    </subcellularLocation>
    <subcellularLocation>
        <location evidence="1">Membrane</location>
        <topology evidence="1">Multi-pass membrane protein</topology>
    </subcellularLocation>
</comment>
<evidence type="ECO:0000256" key="3">
    <source>
        <dbReference type="ARBA" id="ARBA00022692"/>
    </source>
</evidence>
<dbReference type="GO" id="GO:0005886">
    <property type="term" value="C:plasma membrane"/>
    <property type="evidence" value="ECO:0007669"/>
    <property type="project" value="UniProtKB-SubCell"/>
</dbReference>
<feature type="transmembrane region" description="Helical" evidence="7">
    <location>
        <begin position="83"/>
        <end position="102"/>
    </location>
</feature>
<sequence length="230" mass="26155">MNFFTSTFSKLTEKPWLAQSAGTFDQGVIEYQAGYPGKTALKFFIAVVTVIFFLFSVTYLSRSQYADFQALGGEPWSPLYQPLWLWVNTGWLLLASLSLHFAVGQVSETKLNRLLGLLTLGVIFSLFFLFGQWSVWQQLYLQGFSINSNPANSYFYLLTAIHGLHLLGGLFALARVLVIFSRKVKLDILQRSLVLCAWYWHYLLLLWLFIFALLTASPSTYNTIAAWCGL</sequence>
<evidence type="ECO:0000256" key="7">
    <source>
        <dbReference type="SAM" id="Phobius"/>
    </source>
</evidence>
<evidence type="ECO:0000256" key="5">
    <source>
        <dbReference type="ARBA" id="ARBA00023136"/>
    </source>
</evidence>
<dbReference type="InterPro" id="IPR013833">
    <property type="entry name" value="Cyt_c_oxidase_su3_a-hlx"/>
</dbReference>
<evidence type="ECO:0000256" key="6">
    <source>
        <dbReference type="RuleBase" id="RU003376"/>
    </source>
</evidence>
<dbReference type="STRING" id="225848.Sps_00006"/>
<feature type="transmembrane region" description="Helical" evidence="7">
    <location>
        <begin position="43"/>
        <end position="63"/>
    </location>
</feature>
<dbReference type="GO" id="GO:0004129">
    <property type="term" value="F:cytochrome-c oxidase activity"/>
    <property type="evidence" value="ECO:0007669"/>
    <property type="project" value="InterPro"/>
</dbReference>
<dbReference type="InterPro" id="IPR035973">
    <property type="entry name" value="Cyt_c_oxidase_su3-like_sf"/>
</dbReference>
<dbReference type="Pfam" id="PF00510">
    <property type="entry name" value="COX3"/>
    <property type="match status" value="1"/>
</dbReference>
<feature type="transmembrane region" description="Helical" evidence="7">
    <location>
        <begin position="192"/>
        <end position="214"/>
    </location>
</feature>
<protein>
    <submittedName>
        <fullName evidence="9">Heme/copper-type cytochrome/quinol oxidase, subunit 3</fullName>
        <ecNumber evidence="9">1.9.3.1</ecNumber>
    </submittedName>
</protein>
<evidence type="ECO:0000313" key="9">
    <source>
        <dbReference type="EMBL" id="AQS35231.1"/>
    </source>
</evidence>
<dbReference type="PROSITE" id="PS50253">
    <property type="entry name" value="COX3"/>
    <property type="match status" value="1"/>
</dbReference>
<dbReference type="PANTHER" id="PTHR11403:SF10">
    <property type="entry name" value="CYTOCHROME C OXIDASE"/>
    <property type="match status" value="1"/>
</dbReference>
<evidence type="ECO:0000259" key="8">
    <source>
        <dbReference type="PROSITE" id="PS50253"/>
    </source>
</evidence>
<dbReference type="AlphaFoldDB" id="A0A1S6HI77"/>
<evidence type="ECO:0000256" key="4">
    <source>
        <dbReference type="ARBA" id="ARBA00022989"/>
    </source>
</evidence>
<dbReference type="GO" id="GO:0016491">
    <property type="term" value="F:oxidoreductase activity"/>
    <property type="evidence" value="ECO:0007669"/>
    <property type="project" value="UniProtKB-KW"/>
</dbReference>
<dbReference type="RefSeq" id="WP_077750602.1">
    <property type="nucleotide sequence ID" value="NZ_CP014782.1"/>
</dbReference>
<feature type="transmembrane region" description="Helical" evidence="7">
    <location>
        <begin position="114"/>
        <end position="134"/>
    </location>
</feature>
<name>A0A1S6HI77_9GAMM</name>
<dbReference type="EMBL" id="CP014782">
    <property type="protein sequence ID" value="AQS35231.1"/>
    <property type="molecule type" value="Genomic_DNA"/>
</dbReference>
<feature type="transmembrane region" description="Helical" evidence="7">
    <location>
        <begin position="154"/>
        <end position="180"/>
    </location>
</feature>
<dbReference type="GO" id="GO:0019646">
    <property type="term" value="P:aerobic electron transport chain"/>
    <property type="evidence" value="ECO:0007669"/>
    <property type="project" value="InterPro"/>
</dbReference>
<dbReference type="PANTHER" id="PTHR11403">
    <property type="entry name" value="CYTOCHROME C OXIDASE SUBUNIT III"/>
    <property type="match status" value="1"/>
</dbReference>
<evidence type="ECO:0000256" key="1">
    <source>
        <dbReference type="ARBA" id="ARBA00004141"/>
    </source>
</evidence>
<keyword evidence="3 6" id="KW-0812">Transmembrane</keyword>